<dbReference type="InterPro" id="IPR036117">
    <property type="entry name" value="DhaL_dom_sf"/>
</dbReference>
<accession>A0A2N6ULE8</accession>
<dbReference type="SMART" id="SM01121">
    <property type="entry name" value="Dak1_2"/>
    <property type="match status" value="1"/>
</dbReference>
<dbReference type="GeneID" id="84578115"/>
<dbReference type="PANTHER" id="PTHR33434">
    <property type="entry name" value="DEGV DOMAIN-CONTAINING PROTEIN DR_1986-RELATED"/>
    <property type="match status" value="1"/>
</dbReference>
<protein>
    <submittedName>
        <fullName evidence="2">DAK2 domain-containing protein</fullName>
    </submittedName>
</protein>
<proteinExistence type="predicted"/>
<evidence type="ECO:0000313" key="2">
    <source>
        <dbReference type="EMBL" id="PMC82688.1"/>
    </source>
</evidence>
<reference evidence="2 3" key="1">
    <citation type="submission" date="2017-09" db="EMBL/GenBank/DDBJ databases">
        <title>Bacterial strain isolated from the female urinary microbiota.</title>
        <authorList>
            <person name="Thomas-White K."/>
            <person name="Kumar N."/>
            <person name="Forster S."/>
            <person name="Putonti C."/>
            <person name="Lawley T."/>
            <person name="Wolfe A.J."/>
        </authorList>
    </citation>
    <scope>NUCLEOTIDE SEQUENCE [LARGE SCALE GENOMIC DNA]</scope>
    <source>
        <strain evidence="2 3">UMB0204</strain>
    </source>
</reference>
<dbReference type="PANTHER" id="PTHR33434:SF4">
    <property type="entry name" value="PHOSPHATASE PROTEIN"/>
    <property type="match status" value="1"/>
</dbReference>
<dbReference type="RefSeq" id="WP_004816492.1">
    <property type="nucleotide sequence ID" value="NZ_CAUPDS010000001.1"/>
</dbReference>
<evidence type="ECO:0000313" key="3">
    <source>
        <dbReference type="Proteomes" id="UP000235658"/>
    </source>
</evidence>
<evidence type="ECO:0000259" key="1">
    <source>
        <dbReference type="PROSITE" id="PS51480"/>
    </source>
</evidence>
<dbReference type="InterPro" id="IPR004007">
    <property type="entry name" value="DhaL_dom"/>
</dbReference>
<dbReference type="PROSITE" id="PS51480">
    <property type="entry name" value="DHAL"/>
    <property type="match status" value="1"/>
</dbReference>
<dbReference type="InterPro" id="IPR050270">
    <property type="entry name" value="DegV_domain_contain"/>
</dbReference>
<comment type="caution">
    <text evidence="2">The sequence shown here is derived from an EMBL/GenBank/DDBJ whole genome shotgun (WGS) entry which is preliminary data.</text>
</comment>
<dbReference type="EMBL" id="PNHP01000001">
    <property type="protein sequence ID" value="PMC82688.1"/>
    <property type="molecule type" value="Genomic_DNA"/>
</dbReference>
<dbReference type="NCBIfam" id="TIGR03599">
    <property type="entry name" value="YloV"/>
    <property type="match status" value="1"/>
</dbReference>
<dbReference type="GO" id="GO:0006071">
    <property type="term" value="P:glycerol metabolic process"/>
    <property type="evidence" value="ECO:0007669"/>
    <property type="project" value="InterPro"/>
</dbReference>
<name>A0A2N6ULE8_9FIRM</name>
<dbReference type="SUPFAM" id="SSF101473">
    <property type="entry name" value="DhaL-like"/>
    <property type="match status" value="1"/>
</dbReference>
<dbReference type="Proteomes" id="UP000235658">
    <property type="component" value="Unassembled WGS sequence"/>
</dbReference>
<dbReference type="GO" id="GO:0004371">
    <property type="term" value="F:glycerone kinase activity"/>
    <property type="evidence" value="ECO:0007669"/>
    <property type="project" value="InterPro"/>
</dbReference>
<sequence>MKKIDSNKFKSLIIKAFELLNEKRDVVDSLNVFPVPDGDTGTNMTMTMKSGVEKVKQTESESCYDIAKALSQGTLMGARGNSGVILSQLCRGMSKALKGKDIIDANVIKDIFVTANKTAYRAVMKPTEGTILTVSRLMAEEAENSFEDNIDIDKYLYKIIGAGHKALLDTPNLLPVLKEAKVVDSGGQGLMFLLEGALKALNGEISIETDLSEIEIEDLPSKDFNVDLTISVDEDKKDDLIEKINQSSTSLTEDFDNGILKLSFDCDDIKDLMDIVIDFGQVLSMNVENTNPEVLNDIKLNRKPSKKYGFIAVSRGDGYDKVFESLNVDKIISGGQTMNPSTEDIYKAIEKVDSENVIIFPNNKNIIMSAKQACDLSDRTCRVVETRSIPESFSALLSFDEDESLEENMENFNDAIEDVRVLEVTIAVRDTNVNNVEIKKDEFIGIVDNKIVTSKNTIERTAKETLKNAVDEDTSLITIYYGEDVEDKEAKKLQKYAQKKFKDSDVELIYGGQPLYYYTITLE</sequence>
<organism evidence="2 3">
    <name type="scientific">Anaerococcus hydrogenalis</name>
    <dbReference type="NCBI Taxonomy" id="33029"/>
    <lineage>
        <taxon>Bacteria</taxon>
        <taxon>Bacillati</taxon>
        <taxon>Bacillota</taxon>
        <taxon>Tissierellia</taxon>
        <taxon>Tissierellales</taxon>
        <taxon>Peptoniphilaceae</taxon>
        <taxon>Anaerococcus</taxon>
    </lineage>
</organism>
<dbReference type="SMART" id="SM01120">
    <property type="entry name" value="Dak2"/>
    <property type="match status" value="1"/>
</dbReference>
<dbReference type="InterPro" id="IPR033470">
    <property type="entry name" value="FakA-like_C"/>
</dbReference>
<dbReference type="InterPro" id="IPR019986">
    <property type="entry name" value="YloV-like"/>
</dbReference>
<feature type="domain" description="DhaL" evidence="1">
    <location>
        <begin position="7"/>
        <end position="199"/>
    </location>
</feature>
<dbReference type="Pfam" id="PF02734">
    <property type="entry name" value="Dak2"/>
    <property type="match status" value="1"/>
</dbReference>
<gene>
    <name evidence="2" type="ORF">CJ192_02825</name>
</gene>
<dbReference type="Gene3D" id="1.25.40.340">
    <property type="match status" value="1"/>
</dbReference>
<dbReference type="AlphaFoldDB" id="A0A2N6ULE8"/>
<dbReference type="Pfam" id="PF13684">
    <property type="entry name" value="FakA-like_C"/>
    <property type="match status" value="1"/>
</dbReference>